<feature type="compositionally biased region" description="Polar residues" evidence="1">
    <location>
        <begin position="115"/>
        <end position="134"/>
    </location>
</feature>
<evidence type="ECO:0000259" key="2">
    <source>
        <dbReference type="Pfam" id="PF13843"/>
    </source>
</evidence>
<dbReference type="AlphaFoldDB" id="A0A3B4TFC7"/>
<feature type="compositionally biased region" description="Low complexity" evidence="1">
    <location>
        <begin position="66"/>
        <end position="84"/>
    </location>
</feature>
<dbReference type="PANTHER" id="PTHR46599:SF3">
    <property type="entry name" value="PIGGYBAC TRANSPOSABLE ELEMENT-DERIVED PROTEIN 4"/>
    <property type="match status" value="1"/>
</dbReference>
<dbReference type="OMA" id="RTIMWNI"/>
<evidence type="ECO:0000313" key="3">
    <source>
        <dbReference type="Ensembl" id="ENSSDUP00000004778.1"/>
    </source>
</evidence>
<organism evidence="3 4">
    <name type="scientific">Seriola dumerili</name>
    <name type="common">Greater amberjack</name>
    <name type="synonym">Caranx dumerili</name>
    <dbReference type="NCBI Taxonomy" id="41447"/>
    <lineage>
        <taxon>Eukaryota</taxon>
        <taxon>Metazoa</taxon>
        <taxon>Chordata</taxon>
        <taxon>Craniata</taxon>
        <taxon>Vertebrata</taxon>
        <taxon>Euteleostomi</taxon>
        <taxon>Actinopterygii</taxon>
        <taxon>Neopterygii</taxon>
        <taxon>Teleostei</taxon>
        <taxon>Neoteleostei</taxon>
        <taxon>Acanthomorphata</taxon>
        <taxon>Carangaria</taxon>
        <taxon>Carangiformes</taxon>
        <taxon>Carangidae</taxon>
        <taxon>Seriola</taxon>
    </lineage>
</organism>
<feature type="domain" description="PiggyBac transposable element-derived protein" evidence="2">
    <location>
        <begin position="163"/>
        <end position="529"/>
    </location>
</feature>
<evidence type="ECO:0000256" key="1">
    <source>
        <dbReference type="SAM" id="MobiDB-lite"/>
    </source>
</evidence>
<reference evidence="3" key="1">
    <citation type="submission" date="2025-05" db="UniProtKB">
        <authorList>
            <consortium name="Ensembl"/>
        </authorList>
    </citation>
    <scope>IDENTIFICATION</scope>
</reference>
<dbReference type="Ensembl" id="ENSSDUT00000004877.1">
    <property type="protein sequence ID" value="ENSSDUP00000004778.1"/>
    <property type="gene ID" value="ENSSDUG00000003553.1"/>
</dbReference>
<dbReference type="STRING" id="41447.ENSSDUP00000004778"/>
<dbReference type="GeneTree" id="ENSGT00940000163467"/>
<feature type="compositionally biased region" description="Acidic residues" evidence="1">
    <location>
        <begin position="39"/>
        <end position="58"/>
    </location>
</feature>
<dbReference type="Proteomes" id="UP000261420">
    <property type="component" value="Unplaced"/>
</dbReference>
<dbReference type="Ensembl" id="ENSSDUT00000004872.1">
    <property type="protein sequence ID" value="ENSSDUP00000004773.1"/>
    <property type="gene ID" value="ENSSDUG00000003553.1"/>
</dbReference>
<keyword evidence="4" id="KW-1185">Reference proteome</keyword>
<dbReference type="PANTHER" id="PTHR46599">
    <property type="entry name" value="PIGGYBAC TRANSPOSABLE ELEMENT-DERIVED PROTEIN 4"/>
    <property type="match status" value="1"/>
</dbReference>
<proteinExistence type="predicted"/>
<feature type="region of interest" description="Disordered" evidence="1">
    <location>
        <begin position="1"/>
        <end position="145"/>
    </location>
</feature>
<dbReference type="Pfam" id="PF13843">
    <property type="entry name" value="DDE_Tnp_1_7"/>
    <property type="match status" value="1"/>
</dbReference>
<sequence>MSRKRLSTEDPVSKLLEDTFSDEDDDDGDSAPDSFSSGVEEDFEEGDDLFEDTSDEDYIPSTSPGQSRSTPLQSSSQQQTSKSVSEPEQTNEGDRCHATPSKSPSTRKQGHGTRTAASPQTPRLSAAGWQTEQQPDALPEPLPGFCPARTPGVQVFWLSDKPSPSELFKTFFDEKSVRIICKNTNKQAQKKINEGKKFKWRDIGPIDFFKFVGLLFYMAVLKLPEVRLYWKQNSLFSVMSPALVMSRNTFQVISWNLHLSDPDEDAENDKKKGTPEYDPLHRLRPLYDHLRNACKASYHPRQNVSIDERMVTTKAKIGMRHYIKNKPNKYGLKLFVMADSSNGYTSDFSVYTGRYHNSSGHGLAYDTVIGFMSQKYLGSGYHLYCDNYYTSPKLFMELCSLKVCACGTYRDNRRESRTKKKDSRGTIRWMRNGPLLFVKWMDSKQVSICSTIHTVYSGEIAKRHVKGKDGQWKIQNIPMPTPVAEYNKYMGGVDLSDQLIQYYSVHHKTMSWYRLLFQHFIDIAATNSYILHKELSRMKQKQPMTHLKFMETLTAELCGYMLDMTPVPPSRQATPGSPSECVLLSTLDWPSTPDKVVVQTCTPVAIKPDVDKSKKGTEGRRSCVHCKKKTAWKCRNCGVSLCVIVDRNCFADWHDAGPFAC</sequence>
<feature type="compositionally biased region" description="Basic and acidic residues" evidence="1">
    <location>
        <begin position="1"/>
        <end position="17"/>
    </location>
</feature>
<dbReference type="InterPro" id="IPR029526">
    <property type="entry name" value="PGBD"/>
</dbReference>
<accession>A0A3B4TFC7</accession>
<name>A0A3B4TFC7_SERDU</name>
<feature type="compositionally biased region" description="Acidic residues" evidence="1">
    <location>
        <begin position="19"/>
        <end position="30"/>
    </location>
</feature>
<protein>
    <recommendedName>
        <fullName evidence="2">PiggyBac transposable element-derived protein domain-containing protein</fullName>
    </recommendedName>
</protein>
<evidence type="ECO:0000313" key="4">
    <source>
        <dbReference type="Proteomes" id="UP000261420"/>
    </source>
</evidence>